<keyword evidence="4" id="KW-0238">DNA-binding</keyword>
<evidence type="ECO:0000256" key="2">
    <source>
        <dbReference type="ARBA" id="ARBA00023015"/>
    </source>
</evidence>
<dbReference type="InterPro" id="IPR013324">
    <property type="entry name" value="RNA_pol_sigma_r3/r4-like"/>
</dbReference>
<dbReference type="InterPro" id="IPR013249">
    <property type="entry name" value="RNA_pol_sigma70_r4_t2"/>
</dbReference>
<comment type="similarity">
    <text evidence="1">Belongs to the sigma-70 factor family. ECF subfamily.</text>
</comment>
<evidence type="ECO:0000256" key="5">
    <source>
        <dbReference type="ARBA" id="ARBA00023163"/>
    </source>
</evidence>
<dbReference type="PANTHER" id="PTHR43133:SF8">
    <property type="entry name" value="RNA POLYMERASE SIGMA FACTOR HI_1459-RELATED"/>
    <property type="match status" value="1"/>
</dbReference>
<dbReference type="InterPro" id="IPR036388">
    <property type="entry name" value="WH-like_DNA-bd_sf"/>
</dbReference>
<dbReference type="Gene3D" id="1.10.1740.10">
    <property type="match status" value="1"/>
</dbReference>
<dbReference type="SUPFAM" id="SSF88659">
    <property type="entry name" value="Sigma3 and sigma4 domains of RNA polymerase sigma factors"/>
    <property type="match status" value="1"/>
</dbReference>
<proteinExistence type="inferred from homology"/>
<evidence type="ECO:0000313" key="8">
    <source>
        <dbReference type="Proteomes" id="UP000445000"/>
    </source>
</evidence>
<evidence type="ECO:0000256" key="1">
    <source>
        <dbReference type="ARBA" id="ARBA00010641"/>
    </source>
</evidence>
<dbReference type="PANTHER" id="PTHR43133">
    <property type="entry name" value="RNA POLYMERASE ECF-TYPE SIGMA FACTO"/>
    <property type="match status" value="1"/>
</dbReference>
<keyword evidence="3" id="KW-0731">Sigma factor</keyword>
<dbReference type="Pfam" id="PF08281">
    <property type="entry name" value="Sigma70_r4_2"/>
    <property type="match status" value="1"/>
</dbReference>
<dbReference type="GO" id="GO:0003677">
    <property type="term" value="F:DNA binding"/>
    <property type="evidence" value="ECO:0007669"/>
    <property type="project" value="UniProtKB-KW"/>
</dbReference>
<dbReference type="InterPro" id="IPR013325">
    <property type="entry name" value="RNA_pol_sigma_r2"/>
</dbReference>
<dbReference type="CDD" id="cd06171">
    <property type="entry name" value="Sigma70_r4"/>
    <property type="match status" value="1"/>
</dbReference>
<dbReference type="GO" id="GO:0006352">
    <property type="term" value="P:DNA-templated transcription initiation"/>
    <property type="evidence" value="ECO:0007669"/>
    <property type="project" value="InterPro"/>
</dbReference>
<accession>A0A829YG84</accession>
<feature type="domain" description="RNA polymerase sigma factor 70 region 4 type 2" evidence="6">
    <location>
        <begin position="66"/>
        <end position="117"/>
    </location>
</feature>
<evidence type="ECO:0000259" key="6">
    <source>
        <dbReference type="Pfam" id="PF08281"/>
    </source>
</evidence>
<dbReference type="AlphaFoldDB" id="A0A829YG84"/>
<dbReference type="InterPro" id="IPR039425">
    <property type="entry name" value="RNA_pol_sigma-70-like"/>
</dbReference>
<evidence type="ECO:0000256" key="3">
    <source>
        <dbReference type="ARBA" id="ARBA00023082"/>
    </source>
</evidence>
<dbReference type="SUPFAM" id="SSF88946">
    <property type="entry name" value="Sigma2 domain of RNA polymerase sigma factors"/>
    <property type="match status" value="1"/>
</dbReference>
<keyword evidence="5" id="KW-0804">Transcription</keyword>
<dbReference type="GO" id="GO:0016987">
    <property type="term" value="F:sigma factor activity"/>
    <property type="evidence" value="ECO:0007669"/>
    <property type="project" value="UniProtKB-KW"/>
</dbReference>
<evidence type="ECO:0000256" key="4">
    <source>
        <dbReference type="ARBA" id="ARBA00023125"/>
    </source>
</evidence>
<name>A0A829YG84_9GAMM</name>
<comment type="caution">
    <text evidence="7">The sequence shown here is derived from an EMBL/GenBank/DDBJ whole genome shotgun (WGS) entry which is preliminary data.</text>
</comment>
<dbReference type="InterPro" id="IPR014284">
    <property type="entry name" value="RNA_pol_sigma-70_dom"/>
</dbReference>
<gene>
    <name evidence="7" type="ORF">GCM10011487_44550</name>
</gene>
<keyword evidence="8" id="KW-1185">Reference proteome</keyword>
<reference evidence="8" key="1">
    <citation type="submission" date="2020-01" db="EMBL/GenBank/DDBJ databases">
        <title>'Steroidobacter agaridevorans' sp. nov., agar-degrading bacteria isolated from rhizosphere soils.</title>
        <authorList>
            <person name="Ikenaga M."/>
            <person name="Kataoka M."/>
            <person name="Murouchi A."/>
            <person name="Katsuragi S."/>
            <person name="Sakai M."/>
        </authorList>
    </citation>
    <scope>NUCLEOTIDE SEQUENCE [LARGE SCALE GENOMIC DNA]</scope>
    <source>
        <strain evidence="8">YU21-B</strain>
    </source>
</reference>
<dbReference type="NCBIfam" id="TIGR02937">
    <property type="entry name" value="sigma70-ECF"/>
    <property type="match status" value="1"/>
</dbReference>
<dbReference type="EMBL" id="BLJN01000004">
    <property type="protein sequence ID" value="GFE82455.1"/>
    <property type="molecule type" value="Genomic_DNA"/>
</dbReference>
<evidence type="ECO:0000313" key="7">
    <source>
        <dbReference type="EMBL" id="GFE82455.1"/>
    </source>
</evidence>
<dbReference type="Gene3D" id="1.10.10.10">
    <property type="entry name" value="Winged helix-like DNA-binding domain superfamily/Winged helix DNA-binding domain"/>
    <property type="match status" value="1"/>
</dbReference>
<protein>
    <recommendedName>
        <fullName evidence="6">RNA polymerase sigma factor 70 region 4 type 2 domain-containing protein</fullName>
    </recommendedName>
</protein>
<keyword evidence="2" id="KW-0805">Transcription regulation</keyword>
<dbReference type="Proteomes" id="UP000445000">
    <property type="component" value="Unassembled WGS sequence"/>
</dbReference>
<organism evidence="7 8">
    <name type="scientific">Steroidobacter agaridevorans</name>
    <dbReference type="NCBI Taxonomy" id="2695856"/>
    <lineage>
        <taxon>Bacteria</taxon>
        <taxon>Pseudomonadati</taxon>
        <taxon>Pseudomonadota</taxon>
        <taxon>Gammaproteobacteria</taxon>
        <taxon>Steroidobacterales</taxon>
        <taxon>Steroidobacteraceae</taxon>
        <taxon>Steroidobacter</taxon>
    </lineage>
</organism>
<sequence>MAILSSLPRLAHADRLKPFVFRIAHNRCVSHVARRMRERTNQEPWDDVAAEATSQELLLIEQERSRRLLEAIRQLPLPYRQVMTLILEDMSYDEVSEALGISVANVGIRVNRAKQQLKAILNHG</sequence>